<dbReference type="PIRSF" id="PIRSF003230">
    <property type="entry name" value="YbgC"/>
    <property type="match status" value="1"/>
</dbReference>
<comment type="caution">
    <text evidence="3">The sequence shown here is derived from an EMBL/GenBank/DDBJ whole genome shotgun (WGS) entry which is preliminary data.</text>
</comment>
<protein>
    <submittedName>
        <fullName evidence="3">Thioesterase family protein</fullName>
    </submittedName>
</protein>
<dbReference type="PROSITE" id="PS01328">
    <property type="entry name" value="4HBCOA_THIOESTERASE"/>
    <property type="match status" value="1"/>
</dbReference>
<comment type="similarity">
    <text evidence="1">Belongs to the 4-hydroxybenzoyl-CoA thioesterase family.</text>
</comment>
<dbReference type="RefSeq" id="WP_343841393.1">
    <property type="nucleotide sequence ID" value="NZ_BAAADO010000004.1"/>
</dbReference>
<dbReference type="InterPro" id="IPR029069">
    <property type="entry name" value="HotDog_dom_sf"/>
</dbReference>
<dbReference type="InterPro" id="IPR050563">
    <property type="entry name" value="4-hydroxybenzoyl-CoA_TE"/>
</dbReference>
<dbReference type="Gene3D" id="3.10.129.10">
    <property type="entry name" value="Hotdog Thioesterase"/>
    <property type="match status" value="1"/>
</dbReference>
<dbReference type="SUPFAM" id="SSF54637">
    <property type="entry name" value="Thioesterase/thiol ester dehydrase-isomerase"/>
    <property type="match status" value="1"/>
</dbReference>
<organism evidence="3 4">
    <name type="scientific">Salinibacillus aidingensis</name>
    <dbReference type="NCBI Taxonomy" id="237684"/>
    <lineage>
        <taxon>Bacteria</taxon>
        <taxon>Bacillati</taxon>
        <taxon>Bacillota</taxon>
        <taxon>Bacilli</taxon>
        <taxon>Bacillales</taxon>
        <taxon>Bacillaceae</taxon>
        <taxon>Salinibacillus</taxon>
    </lineage>
</organism>
<sequence length="139" mass="16203">MKVVETDIQVRYQETDQMGVVYHANYLVWFEIGRTRFLEELGFQYHEMEKEDIVSPVLDADVQFKTPVRYGEQARVKTWIDSYDGLKVVYAYEIRNGNDEVSVTGKTSHVCVKKDSFRPVSTRKKFPALHEAYLEAKGD</sequence>
<dbReference type="NCBIfam" id="TIGR00051">
    <property type="entry name" value="YbgC/FadM family acyl-CoA thioesterase"/>
    <property type="match status" value="1"/>
</dbReference>
<dbReference type="Proteomes" id="UP001500880">
    <property type="component" value="Unassembled WGS sequence"/>
</dbReference>
<keyword evidence="4" id="KW-1185">Reference proteome</keyword>
<dbReference type="EMBL" id="BAAADO010000004">
    <property type="protein sequence ID" value="GAA0496355.1"/>
    <property type="molecule type" value="Genomic_DNA"/>
</dbReference>
<dbReference type="PANTHER" id="PTHR31793:SF27">
    <property type="entry name" value="NOVEL THIOESTERASE SUPERFAMILY DOMAIN AND SAPOSIN A-TYPE DOMAIN CONTAINING PROTEIN (0610012H03RIK)"/>
    <property type="match status" value="1"/>
</dbReference>
<dbReference type="InterPro" id="IPR008272">
    <property type="entry name" value="HB-CoA_thioesterase_AS"/>
</dbReference>
<proteinExistence type="inferred from homology"/>
<accession>A0ABN1BEU1</accession>
<dbReference type="PANTHER" id="PTHR31793">
    <property type="entry name" value="4-HYDROXYBENZOYL-COA THIOESTERASE FAMILY MEMBER"/>
    <property type="match status" value="1"/>
</dbReference>
<dbReference type="Pfam" id="PF13279">
    <property type="entry name" value="4HBT_2"/>
    <property type="match status" value="1"/>
</dbReference>
<name>A0ABN1BEU1_9BACI</name>
<dbReference type="CDD" id="cd00586">
    <property type="entry name" value="4HBT"/>
    <property type="match status" value="1"/>
</dbReference>
<keyword evidence="2" id="KW-0378">Hydrolase</keyword>
<evidence type="ECO:0000256" key="2">
    <source>
        <dbReference type="ARBA" id="ARBA00022801"/>
    </source>
</evidence>
<evidence type="ECO:0000313" key="4">
    <source>
        <dbReference type="Proteomes" id="UP001500880"/>
    </source>
</evidence>
<evidence type="ECO:0000313" key="3">
    <source>
        <dbReference type="EMBL" id="GAA0496355.1"/>
    </source>
</evidence>
<gene>
    <name evidence="3" type="ORF">GCM10008986_24090</name>
</gene>
<dbReference type="InterPro" id="IPR006684">
    <property type="entry name" value="YbgC/YbaW"/>
</dbReference>
<evidence type="ECO:0000256" key="1">
    <source>
        <dbReference type="ARBA" id="ARBA00005953"/>
    </source>
</evidence>
<reference evidence="3 4" key="1">
    <citation type="journal article" date="2019" name="Int. J. Syst. Evol. Microbiol.">
        <title>The Global Catalogue of Microorganisms (GCM) 10K type strain sequencing project: providing services to taxonomists for standard genome sequencing and annotation.</title>
        <authorList>
            <consortium name="The Broad Institute Genomics Platform"/>
            <consortium name="The Broad Institute Genome Sequencing Center for Infectious Disease"/>
            <person name="Wu L."/>
            <person name="Ma J."/>
        </authorList>
    </citation>
    <scope>NUCLEOTIDE SEQUENCE [LARGE SCALE GENOMIC DNA]</scope>
    <source>
        <strain evidence="3 4">JCM 12389</strain>
    </source>
</reference>